<protein>
    <recommendedName>
        <fullName evidence="3">Secreted protein</fullName>
    </recommendedName>
</protein>
<evidence type="ECO:0000313" key="2">
    <source>
        <dbReference type="Proteomes" id="UP001159363"/>
    </source>
</evidence>
<gene>
    <name evidence="1" type="ORF">PR048_021067</name>
</gene>
<dbReference type="EMBL" id="JARBHB010000008">
    <property type="protein sequence ID" value="KAJ8876622.1"/>
    <property type="molecule type" value="Genomic_DNA"/>
</dbReference>
<name>A0ABQ9GX82_9NEOP</name>
<sequence>MYELGVSLAITCLVVRRGSCTVAATKHSAIAACYVIAIFRYIADHKRWHFKQNTLLSIGLDIKITLSNFDIQRVLRFCAHILLYKVLTAHRRCTIKWSGKIWAARNIEVLRAVEGEAR</sequence>
<dbReference type="Proteomes" id="UP001159363">
    <property type="component" value="Chromosome 7"/>
</dbReference>
<organism evidence="1 2">
    <name type="scientific">Dryococelus australis</name>
    <dbReference type="NCBI Taxonomy" id="614101"/>
    <lineage>
        <taxon>Eukaryota</taxon>
        <taxon>Metazoa</taxon>
        <taxon>Ecdysozoa</taxon>
        <taxon>Arthropoda</taxon>
        <taxon>Hexapoda</taxon>
        <taxon>Insecta</taxon>
        <taxon>Pterygota</taxon>
        <taxon>Neoptera</taxon>
        <taxon>Polyneoptera</taxon>
        <taxon>Phasmatodea</taxon>
        <taxon>Verophasmatodea</taxon>
        <taxon>Anareolatae</taxon>
        <taxon>Phasmatidae</taxon>
        <taxon>Eurycanthinae</taxon>
        <taxon>Dryococelus</taxon>
    </lineage>
</organism>
<evidence type="ECO:0000313" key="1">
    <source>
        <dbReference type="EMBL" id="KAJ8876622.1"/>
    </source>
</evidence>
<proteinExistence type="predicted"/>
<reference evidence="1 2" key="1">
    <citation type="submission" date="2023-02" db="EMBL/GenBank/DDBJ databases">
        <title>LHISI_Scaffold_Assembly.</title>
        <authorList>
            <person name="Stuart O.P."/>
            <person name="Cleave R."/>
            <person name="Magrath M.J.L."/>
            <person name="Mikheyev A.S."/>
        </authorList>
    </citation>
    <scope>NUCLEOTIDE SEQUENCE [LARGE SCALE GENOMIC DNA]</scope>
    <source>
        <strain evidence="1">Daus_M_001</strain>
        <tissue evidence="1">Leg muscle</tissue>
    </source>
</reference>
<evidence type="ECO:0008006" key="3">
    <source>
        <dbReference type="Google" id="ProtNLM"/>
    </source>
</evidence>
<comment type="caution">
    <text evidence="1">The sequence shown here is derived from an EMBL/GenBank/DDBJ whole genome shotgun (WGS) entry which is preliminary data.</text>
</comment>
<accession>A0ABQ9GX82</accession>
<keyword evidence="2" id="KW-1185">Reference proteome</keyword>